<name>A0ABN8CZ21_9STRA</name>
<gene>
    <name evidence="1" type="ORF">PBS001_LOCUS4779</name>
</gene>
<evidence type="ECO:0000313" key="2">
    <source>
        <dbReference type="Proteomes" id="UP001158986"/>
    </source>
</evidence>
<dbReference type="Proteomes" id="UP001158986">
    <property type="component" value="Unassembled WGS sequence"/>
</dbReference>
<organism evidence="1 2">
    <name type="scientific">Peronospora belbahrii</name>
    <dbReference type="NCBI Taxonomy" id="622444"/>
    <lineage>
        <taxon>Eukaryota</taxon>
        <taxon>Sar</taxon>
        <taxon>Stramenopiles</taxon>
        <taxon>Oomycota</taxon>
        <taxon>Peronosporomycetes</taxon>
        <taxon>Peronosporales</taxon>
        <taxon>Peronosporaceae</taxon>
        <taxon>Peronospora</taxon>
    </lineage>
</organism>
<accession>A0ABN8CZ21</accession>
<protein>
    <submittedName>
        <fullName evidence="1">Uncharacterized protein</fullName>
    </submittedName>
</protein>
<dbReference type="EMBL" id="CAKLCB010000256">
    <property type="protein sequence ID" value="CAH0518197.1"/>
    <property type="molecule type" value="Genomic_DNA"/>
</dbReference>
<comment type="caution">
    <text evidence="1">The sequence shown here is derived from an EMBL/GenBank/DDBJ whole genome shotgun (WGS) entry which is preliminary data.</text>
</comment>
<sequence>MRITLNDGAAEIQRAVGETVSLGVSLAADVRDPMPVEASQLVAHTTAQPTKPSVGAPKGVTHLCKHEVDVVVDKQSRGTMVYCPLPPHKQCCILRSVIGFTAGGEVV</sequence>
<reference evidence="1 2" key="1">
    <citation type="submission" date="2021-11" db="EMBL/GenBank/DDBJ databases">
        <authorList>
            <person name="Islam A."/>
            <person name="Islam S."/>
            <person name="Flora M.S."/>
            <person name="Rahman M."/>
            <person name="Ziaur R.M."/>
            <person name="Epstein J.H."/>
            <person name="Hassan M."/>
            <person name="Klassen M."/>
            <person name="Woodard K."/>
            <person name="Webb A."/>
            <person name="Webby R.J."/>
            <person name="El Zowalaty M.E."/>
        </authorList>
    </citation>
    <scope>NUCLEOTIDE SEQUENCE [LARGE SCALE GENOMIC DNA]</scope>
    <source>
        <strain evidence="1">Pbs1</strain>
    </source>
</reference>
<keyword evidence="2" id="KW-1185">Reference proteome</keyword>
<evidence type="ECO:0000313" key="1">
    <source>
        <dbReference type="EMBL" id="CAH0518197.1"/>
    </source>
</evidence>
<proteinExistence type="predicted"/>